<proteinExistence type="predicted"/>
<sequence>MNRRRAPHPLLRPFVREVWSCAAEPAGEAQARIERLLPSGLMHLVLRLDDAPVRLLRSPDDPLGEPLAPAVLGGARTAPYLKRLHARSASVGATLLPGAAQWLLGLDADAIAGRHVPLEALLGAEAQRLRERLLEAPDTDARLARFEAWLLARRPPAPGQAGALTRLLRQSPSVGAAVRASGLGRRRFERAFLQATGLSPKAWQRVRRFQRAVGALAATDAPAPAELAAALGYSDQSHLIREFRAMAGLTPGRFRALAPEEPNHLPLEPSRRG</sequence>
<feature type="domain" description="HTH araC/xylS-type" evidence="4">
    <location>
        <begin position="168"/>
        <end position="257"/>
    </location>
</feature>
<dbReference type="Gene3D" id="1.10.10.60">
    <property type="entry name" value="Homeodomain-like"/>
    <property type="match status" value="1"/>
</dbReference>
<dbReference type="GO" id="GO:0003700">
    <property type="term" value="F:DNA-binding transcription factor activity"/>
    <property type="evidence" value="ECO:0007669"/>
    <property type="project" value="InterPro"/>
</dbReference>
<keyword evidence="1" id="KW-0805">Transcription regulation</keyword>
<dbReference type="PANTHER" id="PTHR46796:SF13">
    <property type="entry name" value="HTH-TYPE TRANSCRIPTIONAL ACTIVATOR RHAS"/>
    <property type="match status" value="1"/>
</dbReference>
<evidence type="ECO:0000259" key="4">
    <source>
        <dbReference type="PROSITE" id="PS01124"/>
    </source>
</evidence>
<organism evidence="5 6">
    <name type="scientific">Hydrogenophaga borbori</name>
    <dbReference type="NCBI Taxonomy" id="2294117"/>
    <lineage>
        <taxon>Bacteria</taxon>
        <taxon>Pseudomonadati</taxon>
        <taxon>Pseudomonadota</taxon>
        <taxon>Betaproteobacteria</taxon>
        <taxon>Burkholderiales</taxon>
        <taxon>Comamonadaceae</taxon>
        <taxon>Hydrogenophaga</taxon>
    </lineage>
</organism>
<dbReference type="InterPro" id="IPR050204">
    <property type="entry name" value="AraC_XylS_family_regulators"/>
</dbReference>
<keyword evidence="2" id="KW-0238">DNA-binding</keyword>
<comment type="caution">
    <text evidence="5">The sequence shown here is derived from an EMBL/GenBank/DDBJ whole genome shotgun (WGS) entry which is preliminary data.</text>
</comment>
<dbReference type="Proteomes" id="UP000261931">
    <property type="component" value="Unassembled WGS sequence"/>
</dbReference>
<protein>
    <submittedName>
        <fullName evidence="5">AraC family transcriptional regulator</fullName>
    </submittedName>
</protein>
<dbReference type="RefSeq" id="WP_116958957.1">
    <property type="nucleotide sequence ID" value="NZ_QVLS01000006.1"/>
</dbReference>
<name>A0A372EJ46_9BURK</name>
<dbReference type="GO" id="GO:0043565">
    <property type="term" value="F:sequence-specific DNA binding"/>
    <property type="evidence" value="ECO:0007669"/>
    <property type="project" value="InterPro"/>
</dbReference>
<evidence type="ECO:0000256" key="1">
    <source>
        <dbReference type="ARBA" id="ARBA00023015"/>
    </source>
</evidence>
<evidence type="ECO:0000313" key="5">
    <source>
        <dbReference type="EMBL" id="RFP78660.1"/>
    </source>
</evidence>
<evidence type="ECO:0000256" key="2">
    <source>
        <dbReference type="ARBA" id="ARBA00023125"/>
    </source>
</evidence>
<dbReference type="InterPro" id="IPR018060">
    <property type="entry name" value="HTH_AraC"/>
</dbReference>
<dbReference type="Pfam" id="PF20240">
    <property type="entry name" value="DUF6597"/>
    <property type="match status" value="1"/>
</dbReference>
<evidence type="ECO:0000313" key="6">
    <source>
        <dbReference type="Proteomes" id="UP000261931"/>
    </source>
</evidence>
<dbReference type="Pfam" id="PF12833">
    <property type="entry name" value="HTH_18"/>
    <property type="match status" value="1"/>
</dbReference>
<evidence type="ECO:0000256" key="3">
    <source>
        <dbReference type="ARBA" id="ARBA00023163"/>
    </source>
</evidence>
<dbReference type="InterPro" id="IPR009057">
    <property type="entry name" value="Homeodomain-like_sf"/>
</dbReference>
<accession>A0A372EJ46</accession>
<reference evidence="5 6" key="1">
    <citation type="submission" date="2018-08" db="EMBL/GenBank/DDBJ databases">
        <title>Hydrogenophaga sp. LA-38 isolated from sludge.</title>
        <authorList>
            <person name="Im W.-T."/>
        </authorList>
    </citation>
    <scope>NUCLEOTIDE SEQUENCE [LARGE SCALE GENOMIC DNA]</scope>
    <source>
        <strain evidence="5 6">LA-38</strain>
    </source>
</reference>
<keyword evidence="6" id="KW-1185">Reference proteome</keyword>
<dbReference type="EMBL" id="QVLS01000006">
    <property type="protein sequence ID" value="RFP78660.1"/>
    <property type="molecule type" value="Genomic_DNA"/>
</dbReference>
<dbReference type="SUPFAM" id="SSF46689">
    <property type="entry name" value="Homeodomain-like"/>
    <property type="match status" value="1"/>
</dbReference>
<dbReference type="PANTHER" id="PTHR46796">
    <property type="entry name" value="HTH-TYPE TRANSCRIPTIONAL ACTIVATOR RHAS-RELATED"/>
    <property type="match status" value="1"/>
</dbReference>
<dbReference type="InterPro" id="IPR046532">
    <property type="entry name" value="DUF6597"/>
</dbReference>
<dbReference type="AlphaFoldDB" id="A0A372EJ46"/>
<dbReference type="PROSITE" id="PS01124">
    <property type="entry name" value="HTH_ARAC_FAMILY_2"/>
    <property type="match status" value="1"/>
</dbReference>
<dbReference type="SMART" id="SM00342">
    <property type="entry name" value="HTH_ARAC"/>
    <property type="match status" value="1"/>
</dbReference>
<gene>
    <name evidence="5" type="ORF">DY262_11220</name>
</gene>
<keyword evidence="3" id="KW-0804">Transcription</keyword>